<dbReference type="HOGENOM" id="CLU_1683374_0_0_4"/>
<evidence type="ECO:0000256" key="2">
    <source>
        <dbReference type="ARBA" id="ARBA00001966"/>
    </source>
</evidence>
<name>S5TE79_9PROT</name>
<dbReference type="InterPro" id="IPR050294">
    <property type="entry name" value="RnfB_subfamily"/>
</dbReference>
<dbReference type="InterPro" id="IPR017900">
    <property type="entry name" value="4Fe4S_Fe_S_CS"/>
</dbReference>
<dbReference type="Proteomes" id="UP000015382">
    <property type="component" value="Chromosome"/>
</dbReference>
<evidence type="ECO:0000256" key="9">
    <source>
        <dbReference type="RuleBase" id="RU365098"/>
    </source>
</evidence>
<organism evidence="11 12">
    <name type="scientific">Candidatus Nasuia deltocephalinicola str. NAS-ALF</name>
    <dbReference type="NCBI Taxonomy" id="1343077"/>
    <lineage>
        <taxon>Bacteria</taxon>
        <taxon>Pseudomonadati</taxon>
        <taxon>Pseudomonadota</taxon>
        <taxon>Betaproteobacteria</taxon>
        <taxon>Candidatus Nasuia</taxon>
    </lineage>
</organism>
<keyword evidence="6 9" id="KW-0249">Electron transport</keyword>
<dbReference type="InterPro" id="IPR000813">
    <property type="entry name" value="7Fe_ferredoxin"/>
</dbReference>
<evidence type="ECO:0000259" key="10">
    <source>
        <dbReference type="PROSITE" id="PS51379"/>
    </source>
</evidence>
<reference evidence="11 12" key="1">
    <citation type="journal article" date="2013" name="Genome Biol. Evol.">
        <title>Small, smaller, smallest: the origins and evolution of ancient dual symbioses in a Phloem-feeding insect.</title>
        <authorList>
            <person name="Bennett G.M."/>
            <person name="Moran N.A."/>
        </authorList>
    </citation>
    <scope>NUCLEOTIDE SEQUENCE [LARGE SCALE GENOMIC DNA]</scope>
    <source>
        <strain evidence="11 12">ALF</strain>
    </source>
</reference>
<comment type="cofactor">
    <cofactor evidence="1">
        <name>[3Fe-4S] cluster</name>
        <dbReference type="ChEBI" id="CHEBI:21137"/>
    </cofactor>
</comment>
<evidence type="ECO:0000313" key="11">
    <source>
        <dbReference type="EMBL" id="AGS33221.1"/>
    </source>
</evidence>
<dbReference type="PROSITE" id="PS00198">
    <property type="entry name" value="4FE4S_FER_1"/>
    <property type="match status" value="1"/>
</dbReference>
<dbReference type="KEGG" id="ndl:NASALF_070"/>
<feature type="domain" description="4Fe-4S ferredoxin-type" evidence="10">
    <location>
        <begin position="50"/>
        <end position="80"/>
    </location>
</feature>
<gene>
    <name evidence="11" type="ORF">NASALF_070</name>
</gene>
<dbReference type="GO" id="GO:0046872">
    <property type="term" value="F:metal ion binding"/>
    <property type="evidence" value="ECO:0007669"/>
    <property type="project" value="UniProtKB-UniRule"/>
</dbReference>
<comment type="cofactor">
    <cofactor evidence="2 9">
        <name>[4Fe-4S] cluster</name>
        <dbReference type="ChEBI" id="CHEBI:49883"/>
    </cofactor>
</comment>
<feature type="domain" description="4Fe-4S ferredoxin-type" evidence="10">
    <location>
        <begin position="81"/>
        <end position="110"/>
    </location>
</feature>
<dbReference type="GO" id="GO:0051539">
    <property type="term" value="F:4 iron, 4 sulfur cluster binding"/>
    <property type="evidence" value="ECO:0007669"/>
    <property type="project" value="UniProtKB-UniRule"/>
</dbReference>
<dbReference type="PROSITE" id="PS51379">
    <property type="entry name" value="4FE4S_FER_2"/>
    <property type="match status" value="2"/>
</dbReference>
<accession>S5TE79</accession>
<sequence length="156" mass="18837">MHITYLYCLWWLNLIKLFSLLIKKLIFFLKILEFILLFFFDKDFLLFWTPMSYVVTENCIKCKFTDCVEVCPVECFYEGENLLVINPLECIDCAVCVPECPTNAIYSEYDLNIDQKIFIKINCNLSKIWPNIKNYKKYNFKKKWEKIKNKLHIIKI</sequence>
<keyword evidence="4 9" id="KW-0004">4Fe-4S</keyword>
<keyword evidence="3 9" id="KW-0813">Transport</keyword>
<keyword evidence="7 9" id="KW-0408">Iron</keyword>
<dbReference type="InterPro" id="IPR017896">
    <property type="entry name" value="4Fe4S_Fe-S-bd"/>
</dbReference>
<dbReference type="PANTHER" id="PTHR42859">
    <property type="entry name" value="OXIDOREDUCTASE"/>
    <property type="match status" value="1"/>
</dbReference>
<dbReference type="Gene3D" id="3.30.70.20">
    <property type="match status" value="1"/>
</dbReference>
<keyword evidence="8 9" id="KW-0411">Iron-sulfur</keyword>
<dbReference type="GO" id="GO:0009055">
    <property type="term" value="F:electron transfer activity"/>
    <property type="evidence" value="ECO:0007669"/>
    <property type="project" value="UniProtKB-UniRule"/>
</dbReference>
<dbReference type="AlphaFoldDB" id="S5TE79"/>
<evidence type="ECO:0000256" key="8">
    <source>
        <dbReference type="ARBA" id="ARBA00023014"/>
    </source>
</evidence>
<comment type="function">
    <text evidence="9">Ferredoxins are iron-sulfur proteins that transfer electrons in a wide variety of metabolic reactions.</text>
</comment>
<proteinExistence type="predicted"/>
<keyword evidence="12" id="KW-1185">Reference proteome</keyword>
<dbReference type="Pfam" id="PF00037">
    <property type="entry name" value="Fer4"/>
    <property type="match status" value="1"/>
</dbReference>
<evidence type="ECO:0000256" key="5">
    <source>
        <dbReference type="ARBA" id="ARBA00022723"/>
    </source>
</evidence>
<evidence type="ECO:0000313" key="12">
    <source>
        <dbReference type="Proteomes" id="UP000015382"/>
    </source>
</evidence>
<protein>
    <recommendedName>
        <fullName evidence="9">Ferredoxin</fullName>
    </recommendedName>
</protein>
<dbReference type="PANTHER" id="PTHR42859:SF2">
    <property type="entry name" value="FERREDOXIN"/>
    <property type="match status" value="1"/>
</dbReference>
<evidence type="ECO:0000256" key="1">
    <source>
        <dbReference type="ARBA" id="ARBA00001927"/>
    </source>
</evidence>
<evidence type="ECO:0000256" key="4">
    <source>
        <dbReference type="ARBA" id="ARBA00022485"/>
    </source>
</evidence>
<dbReference type="PRINTS" id="PR00354">
    <property type="entry name" value="7FE8SFRDOXIN"/>
</dbReference>
<evidence type="ECO:0000256" key="7">
    <source>
        <dbReference type="ARBA" id="ARBA00023004"/>
    </source>
</evidence>
<keyword evidence="5 9" id="KW-0479">Metal-binding</keyword>
<dbReference type="EMBL" id="CP006059">
    <property type="protein sequence ID" value="AGS33221.1"/>
    <property type="molecule type" value="Genomic_DNA"/>
</dbReference>
<dbReference type="NCBIfam" id="NF045490">
    <property type="entry name" value="FdxA_Protbact"/>
    <property type="match status" value="1"/>
</dbReference>
<dbReference type="SUPFAM" id="SSF54862">
    <property type="entry name" value="4Fe-4S ferredoxins"/>
    <property type="match status" value="1"/>
</dbReference>
<evidence type="ECO:0000256" key="6">
    <source>
        <dbReference type="ARBA" id="ARBA00022982"/>
    </source>
</evidence>
<evidence type="ECO:0000256" key="3">
    <source>
        <dbReference type="ARBA" id="ARBA00022448"/>
    </source>
</evidence>
<dbReference type="InterPro" id="IPR054829">
    <property type="entry name" value="FdxA"/>
</dbReference>